<evidence type="ECO:0000256" key="2">
    <source>
        <dbReference type="ARBA" id="ARBA00023224"/>
    </source>
</evidence>
<evidence type="ECO:0000313" key="8">
    <source>
        <dbReference type="EMBL" id="TVO59771.1"/>
    </source>
</evidence>
<dbReference type="PROSITE" id="PS50111">
    <property type="entry name" value="CHEMOTAXIS_TRANSDUC_2"/>
    <property type="match status" value="1"/>
</dbReference>
<dbReference type="GO" id="GO:0006935">
    <property type="term" value="P:chemotaxis"/>
    <property type="evidence" value="ECO:0007669"/>
    <property type="project" value="UniProtKB-ARBA"/>
</dbReference>
<dbReference type="GO" id="GO:0007165">
    <property type="term" value="P:signal transduction"/>
    <property type="evidence" value="ECO:0007669"/>
    <property type="project" value="UniProtKB-KW"/>
</dbReference>
<dbReference type="SMART" id="SM00304">
    <property type="entry name" value="HAMP"/>
    <property type="match status" value="2"/>
</dbReference>
<gene>
    <name evidence="8" type="ORF">FHP91_00700</name>
</gene>
<comment type="caution">
    <text evidence="8">The sequence shown here is derived from an EMBL/GenBank/DDBJ whole genome shotgun (WGS) entry which is preliminary data.</text>
</comment>
<dbReference type="CDD" id="cd11386">
    <property type="entry name" value="MCP_signal"/>
    <property type="match status" value="1"/>
</dbReference>
<evidence type="ECO:0000256" key="4">
    <source>
        <dbReference type="PROSITE-ProRule" id="PRU00284"/>
    </source>
</evidence>
<protein>
    <submittedName>
        <fullName evidence="8">Methyl-accepting chemotaxis protein</fullName>
    </submittedName>
</protein>
<comment type="subcellular location">
    <subcellularLocation>
        <location evidence="1">Membrane</location>
    </subcellularLocation>
</comment>
<dbReference type="RefSeq" id="WP_144307773.1">
    <property type="nucleotide sequence ID" value="NZ_VMNK01000001.1"/>
</dbReference>
<dbReference type="FunFam" id="1.10.287.950:FF:000001">
    <property type="entry name" value="Methyl-accepting chemotaxis sensory transducer"/>
    <property type="match status" value="1"/>
</dbReference>
<sequence length="559" mass="59318">MRTFLGLGLVGLIVAAAGVAISLAAGAPMGATLIAGHGVLGLALAGILAGLLKARFLAPLDALQAAFARMYRDGDLSQRVQLGGGPVGACAERFNELIGSFQGIVGKVIFDADCVAEAADKLSAHAGKVAEGSRTQRIESESMVHSIEEMTAGVNAVAEHAGQTAQNAQQARELSLEGGRIVSEASNEIERIAKSVEQSAQVIAALGERSEAISGIVKVIREIADQTNLLALNAAIEAARAGEQGRGFAVVADEVRKLAERTSTATTEISAMIEAIQVETRTAIGSIKAGSDQARSGAELARQAADSLDKINRGATETMEKIDAIAVAISQQSRVADGVVSNVREIMVMVERNTEGASATLGEAQRLESLAVNLHDISKVFRLGATGEAAMKVHAQMPDLAKAAAAKVAAAFEQAVNNKRITAEALFDRKYDPIPNTKPQKFSSRYDKLADEILPAIQEPVLKDHPEVAYAISTDNKAYVPTHNKVFSQPLTGNYEKDFVGNRTKRVFDDPVGRQCGAHELEFLIQTYRRDTGEIFHDVSAPVYVNGKHWGGFRVGYRA</sequence>
<feature type="domain" description="Methyl-accepting transducer" evidence="6">
    <location>
        <begin position="111"/>
        <end position="347"/>
    </location>
</feature>
<dbReference type="EMBL" id="VMNK01000001">
    <property type="protein sequence ID" value="TVO59771.1"/>
    <property type="molecule type" value="Genomic_DNA"/>
</dbReference>
<dbReference type="InterPro" id="IPR003660">
    <property type="entry name" value="HAMP_dom"/>
</dbReference>
<evidence type="ECO:0000256" key="1">
    <source>
        <dbReference type="ARBA" id="ARBA00004370"/>
    </source>
</evidence>
<dbReference type="Proteomes" id="UP000319502">
    <property type="component" value="Unassembled WGS sequence"/>
</dbReference>
<evidence type="ECO:0000259" key="6">
    <source>
        <dbReference type="PROSITE" id="PS50111"/>
    </source>
</evidence>
<keyword evidence="5" id="KW-1133">Transmembrane helix</keyword>
<keyword evidence="2 4" id="KW-0807">Transducer</keyword>
<dbReference type="OrthoDB" id="2489132at2"/>
<dbReference type="InterPro" id="IPR004089">
    <property type="entry name" value="MCPsignal_dom"/>
</dbReference>
<reference evidence="8 9" key="1">
    <citation type="submission" date="2019-07" db="EMBL/GenBank/DDBJ databases">
        <title>The pathways for chlorine oxyanion respiration interact through the shared metabolite chlorate.</title>
        <authorList>
            <person name="Barnum T.P."/>
            <person name="Cheng Y."/>
            <person name="Hill K.A."/>
            <person name="Lucas L.N."/>
            <person name="Carlson H.K."/>
            <person name="Coates J.D."/>
        </authorList>
    </citation>
    <scope>NUCLEOTIDE SEQUENCE [LARGE SCALE GENOMIC DNA]</scope>
    <source>
        <strain evidence="8 9">SFB-3</strain>
    </source>
</reference>
<dbReference type="SMART" id="SM00283">
    <property type="entry name" value="MA"/>
    <property type="match status" value="1"/>
</dbReference>
<proteinExistence type="inferred from homology"/>
<keyword evidence="9" id="KW-1185">Reference proteome</keyword>
<evidence type="ECO:0000256" key="3">
    <source>
        <dbReference type="ARBA" id="ARBA00029447"/>
    </source>
</evidence>
<evidence type="ECO:0000256" key="5">
    <source>
        <dbReference type="SAM" id="Phobius"/>
    </source>
</evidence>
<dbReference type="GO" id="GO:0016020">
    <property type="term" value="C:membrane"/>
    <property type="evidence" value="ECO:0007669"/>
    <property type="project" value="UniProtKB-SubCell"/>
</dbReference>
<dbReference type="SUPFAM" id="SSF58104">
    <property type="entry name" value="Methyl-accepting chemotaxis protein (MCP) signaling domain"/>
    <property type="match status" value="1"/>
</dbReference>
<keyword evidence="5" id="KW-0472">Membrane</keyword>
<feature type="transmembrane region" description="Helical" evidence="5">
    <location>
        <begin position="34"/>
        <end position="52"/>
    </location>
</feature>
<dbReference type="PANTHER" id="PTHR32089">
    <property type="entry name" value="METHYL-ACCEPTING CHEMOTAXIS PROTEIN MCPB"/>
    <property type="match status" value="1"/>
</dbReference>
<dbReference type="PROSITE" id="PS50885">
    <property type="entry name" value="HAMP"/>
    <property type="match status" value="1"/>
</dbReference>
<feature type="domain" description="HAMP" evidence="7">
    <location>
        <begin position="54"/>
        <end position="106"/>
    </location>
</feature>
<name>A0A557R3P5_9RHOO</name>
<dbReference type="PANTHER" id="PTHR32089:SF112">
    <property type="entry name" value="LYSOZYME-LIKE PROTEIN-RELATED"/>
    <property type="match status" value="1"/>
</dbReference>
<accession>A0A557R3P5</accession>
<comment type="similarity">
    <text evidence="3">Belongs to the methyl-accepting chemotaxis (MCP) protein family.</text>
</comment>
<evidence type="ECO:0000259" key="7">
    <source>
        <dbReference type="PROSITE" id="PS50885"/>
    </source>
</evidence>
<dbReference type="AlphaFoldDB" id="A0A557R3P5"/>
<dbReference type="Pfam" id="PF00015">
    <property type="entry name" value="MCPsignal"/>
    <property type="match status" value="1"/>
</dbReference>
<dbReference type="Gene3D" id="1.10.287.950">
    <property type="entry name" value="Methyl-accepting chemotaxis protein"/>
    <property type="match status" value="1"/>
</dbReference>
<keyword evidence="5" id="KW-0812">Transmembrane</keyword>
<evidence type="ECO:0000313" key="9">
    <source>
        <dbReference type="Proteomes" id="UP000319502"/>
    </source>
</evidence>
<organism evidence="8 9">
    <name type="scientific">Denitromonas halophila</name>
    <dbReference type="NCBI Taxonomy" id="1629404"/>
    <lineage>
        <taxon>Bacteria</taxon>
        <taxon>Pseudomonadati</taxon>
        <taxon>Pseudomonadota</taxon>
        <taxon>Betaproteobacteria</taxon>
        <taxon>Rhodocyclales</taxon>
        <taxon>Zoogloeaceae</taxon>
        <taxon>Denitromonas</taxon>
    </lineage>
</organism>